<dbReference type="EMBL" id="JAHUTI010072156">
    <property type="protein sequence ID" value="MED6255860.1"/>
    <property type="molecule type" value="Genomic_DNA"/>
</dbReference>
<accession>A0ABU7C0K7</accession>
<keyword evidence="2" id="KW-1185">Reference proteome</keyword>
<comment type="caution">
    <text evidence="1">The sequence shown here is derived from an EMBL/GenBank/DDBJ whole genome shotgun (WGS) entry which is preliminary data.</text>
</comment>
<name>A0ABU7C0K7_9TELE</name>
<reference evidence="1 2" key="1">
    <citation type="submission" date="2021-07" db="EMBL/GenBank/DDBJ databases">
        <authorList>
            <person name="Palmer J.M."/>
        </authorList>
    </citation>
    <scope>NUCLEOTIDE SEQUENCE [LARGE SCALE GENOMIC DNA]</scope>
    <source>
        <strain evidence="1 2">AT_MEX2019</strain>
        <tissue evidence="1">Muscle</tissue>
    </source>
</reference>
<evidence type="ECO:0000313" key="2">
    <source>
        <dbReference type="Proteomes" id="UP001345963"/>
    </source>
</evidence>
<sequence>MCLEGLKNAVLDHLLDVDIFNSVKTRNYTSKCPLFIRLRHTIRNLPECGWSLQGLGEVCVDKSNCKHGLVVDGIRKIRFETIFQMPNIPGGQLEKGLGIIFSNEDVGG</sequence>
<evidence type="ECO:0000313" key="1">
    <source>
        <dbReference type="EMBL" id="MED6255860.1"/>
    </source>
</evidence>
<protein>
    <submittedName>
        <fullName evidence="1">Uncharacterized protein</fullName>
    </submittedName>
</protein>
<proteinExistence type="predicted"/>
<gene>
    <name evidence="1" type="ORF">ATANTOWER_016006</name>
</gene>
<organism evidence="1 2">
    <name type="scientific">Ataeniobius toweri</name>
    <dbReference type="NCBI Taxonomy" id="208326"/>
    <lineage>
        <taxon>Eukaryota</taxon>
        <taxon>Metazoa</taxon>
        <taxon>Chordata</taxon>
        <taxon>Craniata</taxon>
        <taxon>Vertebrata</taxon>
        <taxon>Euteleostomi</taxon>
        <taxon>Actinopterygii</taxon>
        <taxon>Neopterygii</taxon>
        <taxon>Teleostei</taxon>
        <taxon>Neoteleostei</taxon>
        <taxon>Acanthomorphata</taxon>
        <taxon>Ovalentaria</taxon>
        <taxon>Atherinomorphae</taxon>
        <taxon>Cyprinodontiformes</taxon>
        <taxon>Goodeidae</taxon>
        <taxon>Ataeniobius</taxon>
    </lineage>
</organism>
<dbReference type="Proteomes" id="UP001345963">
    <property type="component" value="Unassembled WGS sequence"/>
</dbReference>